<sequence length="419" mass="49741">MPATDYRRNHYVPEWYQHRFLLNDVREKKFYYLDLHPDKVVNGKRKYQRRSLLRWGPPRCFREEDLYTTRFGQWESTEIEQKFFGRIDSLGKPAVEHFSTFEHPSVDEPSFHNLLLFLSIQKLRTPKGLATLADLVKLSDKNLVLLKVQELQQLFCAFWTESVWSIVDASQSETKFLLSDHPVTVYNGGCFPGSKWCQGHRDPGVWLTGTHTLFPLNLEKMLIFTNLSWVRNPYANPLESRPNPAPFRTAIFNFLQIQTRRSLTEREVIEINYIIKKRAYRYLAAAKEEWLYPEKSLSTQHWSKFGDGYLLMPDPRSVTFTTGMYVGYQDGTSIGFDEYGRKPWQKGYQNKEQQEREWETFQAFKGEYARLFGPKRRGRAFEGMELDNEEDSQEYHSYNLKLEQKYGKFRHKPKRKRKG</sequence>
<protein>
    <submittedName>
        <fullName evidence="1">DUF4238 domain-containing protein</fullName>
    </submittedName>
</protein>
<dbReference type="EMBL" id="QZKU01000034">
    <property type="protein sequence ID" value="RJP24478.1"/>
    <property type="molecule type" value="Genomic_DNA"/>
</dbReference>
<evidence type="ECO:0000313" key="1">
    <source>
        <dbReference type="EMBL" id="RJP24478.1"/>
    </source>
</evidence>
<dbReference type="InterPro" id="IPR025332">
    <property type="entry name" value="DUF4238"/>
</dbReference>
<proteinExistence type="predicted"/>
<dbReference type="Pfam" id="PF14022">
    <property type="entry name" value="DUF4238"/>
    <property type="match status" value="1"/>
</dbReference>
<name>A0A3A4NVA4_ABYX5</name>
<dbReference type="AlphaFoldDB" id="A0A3A4NVA4"/>
<gene>
    <name evidence="1" type="ORF">C4520_03950</name>
</gene>
<reference evidence="1 2" key="1">
    <citation type="journal article" date="2017" name="ISME J.">
        <title>Energy and carbon metabolisms in a deep terrestrial subsurface fluid microbial community.</title>
        <authorList>
            <person name="Momper L."/>
            <person name="Jungbluth S.P."/>
            <person name="Lee M.D."/>
            <person name="Amend J.P."/>
        </authorList>
    </citation>
    <scope>NUCLEOTIDE SEQUENCE [LARGE SCALE GENOMIC DNA]</scope>
    <source>
        <strain evidence="1">SURF_5</strain>
    </source>
</reference>
<comment type="caution">
    <text evidence="1">The sequence shown here is derived from an EMBL/GenBank/DDBJ whole genome shotgun (WGS) entry which is preliminary data.</text>
</comment>
<dbReference type="Proteomes" id="UP000265882">
    <property type="component" value="Unassembled WGS sequence"/>
</dbReference>
<accession>A0A3A4NVA4</accession>
<organism evidence="1 2">
    <name type="scientific">Abyssobacteria bacterium (strain SURF_5)</name>
    <dbReference type="NCBI Taxonomy" id="2093360"/>
    <lineage>
        <taxon>Bacteria</taxon>
        <taxon>Pseudomonadati</taxon>
        <taxon>Candidatus Hydrogenedentota</taxon>
        <taxon>Candidatus Abyssobacteria</taxon>
    </lineage>
</organism>
<evidence type="ECO:0000313" key="2">
    <source>
        <dbReference type="Proteomes" id="UP000265882"/>
    </source>
</evidence>